<proteinExistence type="predicted"/>
<evidence type="ECO:0000313" key="1">
    <source>
        <dbReference type="EMBL" id="CAB1412366.1"/>
    </source>
</evidence>
<name>A0A9N7Y4C4_PLEPL</name>
<keyword evidence="2" id="KW-1185">Reference proteome</keyword>
<sequence>MLDAILAVQQKGRDDQCLFKLVKMAAEERGHIVCADGDYLSVLRETRHTAFDSGHYPVEIHMLHQIYTHTSTASWLLDMLRVLVSESGE</sequence>
<dbReference type="Proteomes" id="UP001153269">
    <property type="component" value="Unassembled WGS sequence"/>
</dbReference>
<evidence type="ECO:0000313" key="2">
    <source>
        <dbReference type="Proteomes" id="UP001153269"/>
    </source>
</evidence>
<accession>A0A9N7Y4C4</accession>
<protein>
    <submittedName>
        <fullName evidence="1">Uncharacterized protein</fullName>
    </submittedName>
</protein>
<dbReference type="EMBL" id="CADEAL010000001">
    <property type="protein sequence ID" value="CAB1412366.1"/>
    <property type="molecule type" value="Genomic_DNA"/>
</dbReference>
<dbReference type="AlphaFoldDB" id="A0A9N7Y4C4"/>
<reference evidence="1" key="1">
    <citation type="submission" date="2020-03" db="EMBL/GenBank/DDBJ databases">
        <authorList>
            <person name="Weist P."/>
        </authorList>
    </citation>
    <scope>NUCLEOTIDE SEQUENCE</scope>
</reference>
<organism evidence="1 2">
    <name type="scientific">Pleuronectes platessa</name>
    <name type="common">European plaice</name>
    <dbReference type="NCBI Taxonomy" id="8262"/>
    <lineage>
        <taxon>Eukaryota</taxon>
        <taxon>Metazoa</taxon>
        <taxon>Chordata</taxon>
        <taxon>Craniata</taxon>
        <taxon>Vertebrata</taxon>
        <taxon>Euteleostomi</taxon>
        <taxon>Actinopterygii</taxon>
        <taxon>Neopterygii</taxon>
        <taxon>Teleostei</taxon>
        <taxon>Neoteleostei</taxon>
        <taxon>Acanthomorphata</taxon>
        <taxon>Carangaria</taxon>
        <taxon>Pleuronectiformes</taxon>
        <taxon>Pleuronectoidei</taxon>
        <taxon>Pleuronectidae</taxon>
        <taxon>Pleuronectes</taxon>
    </lineage>
</organism>
<gene>
    <name evidence="1" type="ORF">PLEPLA_LOCUS57</name>
</gene>
<comment type="caution">
    <text evidence="1">The sequence shown here is derived from an EMBL/GenBank/DDBJ whole genome shotgun (WGS) entry which is preliminary data.</text>
</comment>